<keyword evidence="2" id="KW-0472">Membrane</keyword>
<dbReference type="Proteomes" id="UP000264071">
    <property type="component" value="Unassembled WGS sequence"/>
</dbReference>
<gene>
    <name evidence="3" type="ORF">DGD08_13060</name>
</gene>
<accession>A0A3D4VCS2</accession>
<keyword evidence="2" id="KW-1133">Transmembrane helix</keyword>
<proteinExistence type="predicted"/>
<dbReference type="EMBL" id="DPIY01000010">
    <property type="protein sequence ID" value="HCT58127.1"/>
    <property type="molecule type" value="Genomic_DNA"/>
</dbReference>
<feature type="transmembrane region" description="Helical" evidence="2">
    <location>
        <begin position="89"/>
        <end position="109"/>
    </location>
</feature>
<evidence type="ECO:0000313" key="4">
    <source>
        <dbReference type="Proteomes" id="UP000264071"/>
    </source>
</evidence>
<evidence type="ECO:0000256" key="1">
    <source>
        <dbReference type="SAM" id="Coils"/>
    </source>
</evidence>
<reference evidence="3 4" key="1">
    <citation type="journal article" date="2018" name="Nat. Biotechnol.">
        <title>A standardized bacterial taxonomy based on genome phylogeny substantially revises the tree of life.</title>
        <authorList>
            <person name="Parks D.H."/>
            <person name="Chuvochina M."/>
            <person name="Waite D.W."/>
            <person name="Rinke C."/>
            <person name="Skarshewski A."/>
            <person name="Chaumeil P.A."/>
            <person name="Hugenholtz P."/>
        </authorList>
    </citation>
    <scope>NUCLEOTIDE SEQUENCE [LARGE SCALE GENOMIC DNA]</scope>
    <source>
        <strain evidence="3">UBA8844</strain>
    </source>
</reference>
<evidence type="ECO:0000313" key="3">
    <source>
        <dbReference type="EMBL" id="HCT58127.1"/>
    </source>
</evidence>
<comment type="caution">
    <text evidence="3">The sequence shown here is derived from an EMBL/GenBank/DDBJ whole genome shotgun (WGS) entry which is preliminary data.</text>
</comment>
<name>A0A3D4VCS2_9BACT</name>
<keyword evidence="2" id="KW-0812">Transmembrane</keyword>
<feature type="coiled-coil region" evidence="1">
    <location>
        <begin position="1"/>
        <end position="32"/>
    </location>
</feature>
<organism evidence="3 4">
    <name type="scientific">Gemmatimonas aurantiaca</name>
    <dbReference type="NCBI Taxonomy" id="173480"/>
    <lineage>
        <taxon>Bacteria</taxon>
        <taxon>Pseudomonadati</taxon>
        <taxon>Gemmatimonadota</taxon>
        <taxon>Gemmatimonadia</taxon>
        <taxon>Gemmatimonadales</taxon>
        <taxon>Gemmatimonadaceae</taxon>
        <taxon>Gemmatimonas</taxon>
    </lineage>
</organism>
<sequence>MVAQRKELRNQLDRLEDQRRDLSNELRSENITTSDRTGVEARLKETDARISSVEGQIAQADLAVAKAAAIPGAIVERPPIQRDGPPEELVAIPIVFIMFVLGPLAIAYARRIWKRGATVIAPVPREVHDRLDQMAQSIESIAIETERIGEGQRFLTRVMSEQNRLGAGPAQPIAVPVAEHEQVKRG</sequence>
<keyword evidence="1" id="KW-0175">Coiled coil</keyword>
<evidence type="ECO:0000256" key="2">
    <source>
        <dbReference type="SAM" id="Phobius"/>
    </source>
</evidence>
<protein>
    <submittedName>
        <fullName evidence="3">Uncharacterized protein</fullName>
    </submittedName>
</protein>
<dbReference type="AlphaFoldDB" id="A0A3D4VCS2"/>